<gene>
    <name evidence="16" type="primary">CNOT8</name>
    <name evidence="16" type="ORF">F1559_003626</name>
</gene>
<evidence type="ECO:0000313" key="16">
    <source>
        <dbReference type="EMBL" id="KAF6004201.1"/>
    </source>
</evidence>
<comment type="caution">
    <text evidence="16">The sequence shown here is derived from an EMBL/GenBank/DDBJ whole genome shotgun (WGS) entry which is preliminary data.</text>
</comment>
<keyword evidence="12" id="KW-0805">Transcription regulation</keyword>
<evidence type="ECO:0000256" key="6">
    <source>
        <dbReference type="ARBA" id="ARBA00022490"/>
    </source>
</evidence>
<organism evidence="16 17">
    <name type="scientific">Cyanidiococcus yangmingshanensis</name>
    <dbReference type="NCBI Taxonomy" id="2690220"/>
    <lineage>
        <taxon>Eukaryota</taxon>
        <taxon>Rhodophyta</taxon>
        <taxon>Bangiophyceae</taxon>
        <taxon>Cyanidiales</taxon>
        <taxon>Cyanidiaceae</taxon>
        <taxon>Cyanidiococcus</taxon>
    </lineage>
</organism>
<keyword evidence="6" id="KW-0963">Cytoplasm</keyword>
<dbReference type="InterPro" id="IPR036397">
    <property type="entry name" value="RNaseH_sf"/>
</dbReference>
<keyword evidence="9" id="KW-0378">Hydrolase</keyword>
<keyword evidence="7" id="KW-0540">Nuclease</keyword>
<name>A0A7J7IPF0_9RHOD</name>
<proteinExistence type="inferred from homology"/>
<evidence type="ECO:0000256" key="11">
    <source>
        <dbReference type="ARBA" id="ARBA00022884"/>
    </source>
</evidence>
<evidence type="ECO:0000256" key="12">
    <source>
        <dbReference type="ARBA" id="ARBA00023015"/>
    </source>
</evidence>
<dbReference type="GO" id="GO:0046872">
    <property type="term" value="F:metal ion binding"/>
    <property type="evidence" value="ECO:0007669"/>
    <property type="project" value="UniProtKB-KW"/>
</dbReference>
<comment type="subcellular location">
    <subcellularLocation>
        <location evidence="3">Cytoplasm</location>
    </subcellularLocation>
    <subcellularLocation>
        <location evidence="2">Nucleus</location>
    </subcellularLocation>
</comment>
<dbReference type="InterPro" id="IPR006941">
    <property type="entry name" value="RNase_CAF1"/>
</dbReference>
<accession>A0A7J7IPF0</accession>
<dbReference type="Pfam" id="PF04857">
    <property type="entry name" value="CAF1"/>
    <property type="match status" value="1"/>
</dbReference>
<keyword evidence="10" id="KW-0269">Exonuclease</keyword>
<dbReference type="GO" id="GO:0003723">
    <property type="term" value="F:RNA binding"/>
    <property type="evidence" value="ECO:0007669"/>
    <property type="project" value="UniProtKB-KW"/>
</dbReference>
<keyword evidence="11" id="KW-0694">RNA-binding</keyword>
<dbReference type="Gene3D" id="3.30.420.10">
    <property type="entry name" value="Ribonuclease H-like superfamily/Ribonuclease H"/>
    <property type="match status" value="1"/>
</dbReference>
<evidence type="ECO:0000256" key="7">
    <source>
        <dbReference type="ARBA" id="ARBA00022722"/>
    </source>
</evidence>
<evidence type="ECO:0000256" key="13">
    <source>
        <dbReference type="ARBA" id="ARBA00023163"/>
    </source>
</evidence>
<sequence length="322" mass="35221">MTGSELDSVAATGKGRPAPRFVEVFQENFERELDAISALVASGKYKLIAMDTEFPGVVARPLGSFPSSEDFQYQTLRCNVDLLKIIQVGLCVADPYGNLPSVEDAPSGNVWQFNFAFSLVDDIFAQSSVDMLQEAGINFEALQNHGIEPLHFGELLITSGLVLNEELTWITFHSGYDFGYLTKLCTADSLPMTRQEFQELVGLFFPRIFDIKCIMSSLQLHGGLNKLADTLHVRRHGAAHQAASDALLTLDAFTRLKQIHASAIGLEQCANLLYGLSFHSSMESATRNAAEHSNVTPESDTPHDSRDSFRVDHSASSATSAA</sequence>
<evidence type="ECO:0000256" key="15">
    <source>
        <dbReference type="SAM" id="MobiDB-lite"/>
    </source>
</evidence>
<dbReference type="GO" id="GO:0005634">
    <property type="term" value="C:nucleus"/>
    <property type="evidence" value="ECO:0007669"/>
    <property type="project" value="UniProtKB-SubCell"/>
</dbReference>
<evidence type="ECO:0000256" key="2">
    <source>
        <dbReference type="ARBA" id="ARBA00004123"/>
    </source>
</evidence>
<comment type="catalytic activity">
    <reaction evidence="1">
        <text>Exonucleolytic cleavage of poly(A) to 5'-AMP.</text>
        <dbReference type="EC" id="3.1.13.4"/>
    </reaction>
</comment>
<evidence type="ECO:0000256" key="9">
    <source>
        <dbReference type="ARBA" id="ARBA00022801"/>
    </source>
</evidence>
<dbReference type="GO" id="GO:0005737">
    <property type="term" value="C:cytoplasm"/>
    <property type="evidence" value="ECO:0007669"/>
    <property type="project" value="UniProtKB-SubCell"/>
</dbReference>
<keyword evidence="8" id="KW-0479">Metal-binding</keyword>
<dbReference type="EC" id="3.1.13.4" evidence="5"/>
<protein>
    <recommendedName>
        <fullName evidence="5">poly(A)-specific ribonuclease</fullName>
        <ecNumber evidence="5">3.1.13.4</ecNumber>
    </recommendedName>
</protein>
<evidence type="ECO:0000256" key="3">
    <source>
        <dbReference type="ARBA" id="ARBA00004496"/>
    </source>
</evidence>
<dbReference type="GO" id="GO:0004535">
    <property type="term" value="F:poly(A)-specific ribonuclease activity"/>
    <property type="evidence" value="ECO:0007669"/>
    <property type="project" value="UniProtKB-EC"/>
</dbReference>
<dbReference type="AlphaFoldDB" id="A0A7J7IPF0"/>
<dbReference type="InterPro" id="IPR039637">
    <property type="entry name" value="CNOT7/CNOT8/Pop2"/>
</dbReference>
<reference evidence="16 17" key="1">
    <citation type="journal article" date="2020" name="J. Phycol.">
        <title>Comparative genome analysis reveals Cyanidiococcus gen. nov., a new extremophilic red algal genus sister to Cyanidioschyzon (Cyanidioschyzonaceae, Rhodophyta).</title>
        <authorList>
            <person name="Liu S.-L."/>
            <person name="Chiang Y.-R."/>
            <person name="Yoon H.S."/>
            <person name="Fu H.-Y."/>
        </authorList>
    </citation>
    <scope>NUCLEOTIDE SEQUENCE [LARGE SCALE GENOMIC DNA]</scope>
    <source>
        <strain evidence="16 17">THAL066</strain>
    </source>
</reference>
<evidence type="ECO:0000256" key="4">
    <source>
        <dbReference type="ARBA" id="ARBA00008372"/>
    </source>
</evidence>
<dbReference type="EMBL" id="VWRR01000004">
    <property type="protein sequence ID" value="KAF6004201.1"/>
    <property type="molecule type" value="Genomic_DNA"/>
</dbReference>
<evidence type="ECO:0000256" key="14">
    <source>
        <dbReference type="ARBA" id="ARBA00023242"/>
    </source>
</evidence>
<feature type="region of interest" description="Disordered" evidence="15">
    <location>
        <begin position="287"/>
        <end position="322"/>
    </location>
</feature>
<dbReference type="InterPro" id="IPR012337">
    <property type="entry name" value="RNaseH-like_sf"/>
</dbReference>
<evidence type="ECO:0000256" key="1">
    <source>
        <dbReference type="ARBA" id="ARBA00001663"/>
    </source>
</evidence>
<keyword evidence="13" id="KW-0804">Transcription</keyword>
<dbReference type="OrthoDB" id="1164111at2759"/>
<evidence type="ECO:0000256" key="8">
    <source>
        <dbReference type="ARBA" id="ARBA00022723"/>
    </source>
</evidence>
<dbReference type="Proteomes" id="UP000530660">
    <property type="component" value="Unassembled WGS sequence"/>
</dbReference>
<keyword evidence="14" id="KW-0539">Nucleus</keyword>
<evidence type="ECO:0000256" key="5">
    <source>
        <dbReference type="ARBA" id="ARBA00012161"/>
    </source>
</evidence>
<keyword evidence="17" id="KW-1185">Reference proteome</keyword>
<feature type="compositionally biased region" description="Polar residues" evidence="15">
    <location>
        <begin position="287"/>
        <end position="299"/>
    </location>
</feature>
<dbReference type="SUPFAM" id="SSF53098">
    <property type="entry name" value="Ribonuclease H-like"/>
    <property type="match status" value="1"/>
</dbReference>
<evidence type="ECO:0000313" key="17">
    <source>
        <dbReference type="Proteomes" id="UP000530660"/>
    </source>
</evidence>
<evidence type="ECO:0000256" key="10">
    <source>
        <dbReference type="ARBA" id="ARBA00022839"/>
    </source>
</evidence>
<dbReference type="PANTHER" id="PTHR10797">
    <property type="entry name" value="CCR4-NOT TRANSCRIPTION COMPLEX SUBUNIT"/>
    <property type="match status" value="1"/>
</dbReference>
<feature type="compositionally biased region" description="Basic and acidic residues" evidence="15">
    <location>
        <begin position="300"/>
        <end position="313"/>
    </location>
</feature>
<dbReference type="GO" id="GO:0030014">
    <property type="term" value="C:CCR4-NOT complex"/>
    <property type="evidence" value="ECO:0007669"/>
    <property type="project" value="InterPro"/>
</dbReference>
<comment type="similarity">
    <text evidence="4">Belongs to the CAF1 family.</text>
</comment>